<feature type="region of interest" description="Disordered" evidence="9">
    <location>
        <begin position="284"/>
        <end position="317"/>
    </location>
</feature>
<gene>
    <name evidence="12" type="ORF">C0Q70_06694</name>
</gene>
<name>A0A2T7PCZ1_POMCA</name>
<dbReference type="GO" id="GO:0005886">
    <property type="term" value="C:plasma membrane"/>
    <property type="evidence" value="ECO:0007669"/>
    <property type="project" value="TreeGrafter"/>
</dbReference>
<feature type="region of interest" description="Disordered" evidence="9">
    <location>
        <begin position="152"/>
        <end position="181"/>
    </location>
</feature>
<feature type="compositionally biased region" description="Low complexity" evidence="9">
    <location>
        <begin position="292"/>
        <end position="303"/>
    </location>
</feature>
<evidence type="ECO:0000259" key="11">
    <source>
        <dbReference type="Pfam" id="PF07885"/>
    </source>
</evidence>
<dbReference type="InterPro" id="IPR013099">
    <property type="entry name" value="K_chnl_dom"/>
</dbReference>
<comment type="caution">
    <text evidence="12">The sequence shown here is derived from an EMBL/GenBank/DDBJ whole genome shotgun (WGS) entry which is preliminary data.</text>
</comment>
<feature type="transmembrane region" description="Helical" evidence="10">
    <location>
        <begin position="28"/>
        <end position="55"/>
    </location>
</feature>
<dbReference type="GO" id="GO:0022841">
    <property type="term" value="F:potassium ion leak channel activity"/>
    <property type="evidence" value="ECO:0007669"/>
    <property type="project" value="TreeGrafter"/>
</dbReference>
<feature type="compositionally biased region" description="Low complexity" evidence="9">
    <location>
        <begin position="90"/>
        <end position="112"/>
    </location>
</feature>
<dbReference type="SUPFAM" id="SSF81324">
    <property type="entry name" value="Voltage-gated potassium channels"/>
    <property type="match status" value="2"/>
</dbReference>
<reference evidence="12 13" key="1">
    <citation type="submission" date="2018-04" db="EMBL/GenBank/DDBJ databases">
        <title>The genome of golden apple snail Pomacea canaliculata provides insight into stress tolerance and invasive adaptation.</title>
        <authorList>
            <person name="Liu C."/>
            <person name="Liu B."/>
            <person name="Ren Y."/>
            <person name="Zhang Y."/>
            <person name="Wang H."/>
            <person name="Li S."/>
            <person name="Jiang F."/>
            <person name="Yin L."/>
            <person name="Zhang G."/>
            <person name="Qian W."/>
            <person name="Fan W."/>
        </authorList>
    </citation>
    <scope>NUCLEOTIDE SEQUENCE [LARGE SCALE GENOMIC DNA]</scope>
    <source>
        <strain evidence="12">SZHN2017</strain>
        <tissue evidence="12">Muscle</tissue>
    </source>
</reference>
<feature type="compositionally biased region" description="Basic and acidic residues" evidence="9">
    <location>
        <begin position="769"/>
        <end position="792"/>
    </location>
</feature>
<evidence type="ECO:0000313" key="12">
    <source>
        <dbReference type="EMBL" id="PVD31282.1"/>
    </source>
</evidence>
<feature type="region of interest" description="Disordered" evidence="9">
    <location>
        <begin position="647"/>
        <end position="715"/>
    </location>
</feature>
<dbReference type="InterPro" id="IPR003280">
    <property type="entry name" value="2pore_dom_K_chnl"/>
</dbReference>
<dbReference type="PANTHER" id="PTHR11003:SF334">
    <property type="entry name" value="FI03418P"/>
    <property type="match status" value="1"/>
</dbReference>
<feature type="compositionally biased region" description="Basic and acidic residues" evidence="9">
    <location>
        <begin position="606"/>
        <end position="618"/>
    </location>
</feature>
<feature type="compositionally biased region" description="Polar residues" evidence="9">
    <location>
        <begin position="1060"/>
        <end position="1076"/>
    </location>
</feature>
<dbReference type="Pfam" id="PF07885">
    <property type="entry name" value="Ion_trans_2"/>
    <property type="match status" value="2"/>
</dbReference>
<feature type="transmembrane region" description="Helical" evidence="10">
    <location>
        <begin position="411"/>
        <end position="430"/>
    </location>
</feature>
<dbReference type="AlphaFoldDB" id="A0A2T7PCZ1"/>
<feature type="region of interest" description="Disordered" evidence="9">
    <location>
        <begin position="494"/>
        <end position="618"/>
    </location>
</feature>
<comment type="similarity">
    <text evidence="8">Belongs to the two pore domain potassium channel (TC 1.A.1.8) family.</text>
</comment>
<dbReference type="PANTHER" id="PTHR11003">
    <property type="entry name" value="POTASSIUM CHANNEL, SUBFAMILY K"/>
    <property type="match status" value="1"/>
</dbReference>
<dbReference type="Proteomes" id="UP000245119">
    <property type="component" value="Linkage Group LG4"/>
</dbReference>
<keyword evidence="6 10" id="KW-0472">Membrane</keyword>
<dbReference type="Gene3D" id="1.10.287.70">
    <property type="match status" value="3"/>
</dbReference>
<dbReference type="GO" id="GO:0030322">
    <property type="term" value="P:stabilization of membrane potential"/>
    <property type="evidence" value="ECO:0007669"/>
    <property type="project" value="TreeGrafter"/>
</dbReference>
<feature type="transmembrane region" description="Helical" evidence="10">
    <location>
        <begin position="913"/>
        <end position="936"/>
    </location>
</feature>
<feature type="domain" description="Potassium channel" evidence="11">
    <location>
        <begin position="921"/>
        <end position="969"/>
    </location>
</feature>
<comment type="subcellular location">
    <subcellularLocation>
        <location evidence="1">Membrane</location>
        <topology evidence="1">Multi-pass membrane protein</topology>
    </subcellularLocation>
</comment>
<feature type="compositionally biased region" description="Basic and acidic residues" evidence="9">
    <location>
        <begin position="556"/>
        <end position="590"/>
    </location>
</feature>
<feature type="compositionally biased region" description="Basic and acidic residues" evidence="9">
    <location>
        <begin position="155"/>
        <end position="173"/>
    </location>
</feature>
<feature type="compositionally biased region" description="Acidic residues" evidence="9">
    <location>
        <begin position="884"/>
        <end position="900"/>
    </location>
</feature>
<keyword evidence="2 8" id="KW-0813">Transport</keyword>
<evidence type="ECO:0000313" key="13">
    <source>
        <dbReference type="Proteomes" id="UP000245119"/>
    </source>
</evidence>
<evidence type="ECO:0000256" key="3">
    <source>
        <dbReference type="ARBA" id="ARBA00022692"/>
    </source>
</evidence>
<protein>
    <recommendedName>
        <fullName evidence="11">Potassium channel domain-containing protein</fullName>
    </recommendedName>
</protein>
<dbReference type="PRINTS" id="PR01333">
    <property type="entry name" value="2POREKCHANEL"/>
</dbReference>
<keyword evidence="4 10" id="KW-1133">Transmembrane helix</keyword>
<feature type="region of interest" description="Disordered" evidence="9">
    <location>
        <begin position="194"/>
        <end position="245"/>
    </location>
</feature>
<feature type="compositionally biased region" description="Polar residues" evidence="9">
    <location>
        <begin position="679"/>
        <end position="689"/>
    </location>
</feature>
<feature type="compositionally biased region" description="Low complexity" evidence="9">
    <location>
        <begin position="842"/>
        <end position="853"/>
    </location>
</feature>
<evidence type="ECO:0000256" key="1">
    <source>
        <dbReference type="ARBA" id="ARBA00004141"/>
    </source>
</evidence>
<feature type="transmembrane region" description="Helical" evidence="10">
    <location>
        <begin position="942"/>
        <end position="964"/>
    </location>
</feature>
<evidence type="ECO:0000256" key="5">
    <source>
        <dbReference type="ARBA" id="ARBA00023065"/>
    </source>
</evidence>
<keyword evidence="5 8" id="KW-0406">Ion transport</keyword>
<keyword evidence="13" id="KW-1185">Reference proteome</keyword>
<dbReference type="OrthoDB" id="297496at2759"/>
<feature type="compositionally biased region" description="Acidic residues" evidence="9">
    <location>
        <begin position="504"/>
        <end position="534"/>
    </location>
</feature>
<feature type="transmembrane region" description="Helical" evidence="10">
    <location>
        <begin position="385"/>
        <end position="405"/>
    </location>
</feature>
<evidence type="ECO:0000256" key="8">
    <source>
        <dbReference type="RuleBase" id="RU003857"/>
    </source>
</evidence>
<feature type="transmembrane region" description="Helical" evidence="10">
    <location>
        <begin position="355"/>
        <end position="373"/>
    </location>
</feature>
<feature type="region of interest" description="Disordered" evidence="9">
    <location>
        <begin position="737"/>
        <end position="909"/>
    </location>
</feature>
<keyword evidence="7 8" id="KW-0407">Ion channel</keyword>
<dbReference type="EMBL" id="PZQS01000004">
    <property type="protein sequence ID" value="PVD31282.1"/>
    <property type="molecule type" value="Genomic_DNA"/>
</dbReference>
<dbReference type="GO" id="GO:0015271">
    <property type="term" value="F:outward rectifier potassium channel activity"/>
    <property type="evidence" value="ECO:0007669"/>
    <property type="project" value="TreeGrafter"/>
</dbReference>
<evidence type="ECO:0000256" key="4">
    <source>
        <dbReference type="ARBA" id="ARBA00022989"/>
    </source>
</evidence>
<keyword evidence="3 8" id="KW-0812">Transmembrane</keyword>
<feature type="region of interest" description="Disordered" evidence="9">
    <location>
        <begin position="89"/>
        <end position="112"/>
    </location>
</feature>
<feature type="compositionally biased region" description="Polar residues" evidence="9">
    <location>
        <begin position="756"/>
        <end position="765"/>
    </location>
</feature>
<feature type="compositionally biased region" description="Basic residues" evidence="9">
    <location>
        <begin position="227"/>
        <end position="237"/>
    </location>
</feature>
<evidence type="ECO:0000256" key="10">
    <source>
        <dbReference type="SAM" id="Phobius"/>
    </source>
</evidence>
<organism evidence="12 13">
    <name type="scientific">Pomacea canaliculata</name>
    <name type="common">Golden apple snail</name>
    <dbReference type="NCBI Taxonomy" id="400727"/>
    <lineage>
        <taxon>Eukaryota</taxon>
        <taxon>Metazoa</taxon>
        <taxon>Spiralia</taxon>
        <taxon>Lophotrochozoa</taxon>
        <taxon>Mollusca</taxon>
        <taxon>Gastropoda</taxon>
        <taxon>Caenogastropoda</taxon>
        <taxon>Architaenioglossa</taxon>
        <taxon>Ampullarioidea</taxon>
        <taxon>Ampullariidae</taxon>
        <taxon>Pomacea</taxon>
    </lineage>
</organism>
<sequence length="1076" mass="121470">MTSEIEAPPLSRAQRVKRTVKYAVKRTLTFLLSHVGLTSLVVGYVILGGLIFMSLEAQEEIKQRVKAENIRDKSVDAIRDLIVQLATPESNNNNNSTTTTNTTVDTTGGDVTSSDTNLWTEFTEVRSNLSSVDVQVSSSEALESNITVVPFPAGESRDSSQEVNEKLVRKTDSGNEGEAASVLDKDKAWVPGRGNEELWMRRKPFDPQESTRELTRRQQSMQAIQTRPHRPHRHHPHQTNGTNQPVRSLQTFADNYNQQLQHRHALPGNQVAAMTGSKHRVARTRREDKGQQHTQLQHAATAAETKRQAEAEAERREQMMSEVRRLVKEFELETHELTVTYNWDGAYTDTEDLQWSFPGAMLYSVTVITTIGYGHLAPKTNLGRVVTMGYAIVGIPLTVLCVRNIGSLLSVIVTGIYRHVFVGLVMRWRLAKARMRRSRRINLIKEVMNDGARRLSTQLSRHWLTIDRHLVRDQELRKSLRRLRKERKRWRLGRMGTRTHSSEDTEPFEEEDDKEEEEERQEDEDVEEKDEVEEDKSLGDIQSKITVSGTRTARVHWKEATKISGEGDIHKENKERIEQIKSDSKEEERKKRVKVSSDPTFTGNKSDSHRKDKSRCEFDPVAGEIQTVMTVQRSGCSDIGVCQETEMKEGGDKDVSCQQEETTLKRRSVRKGRVERTASNRSCDSTQSTRETEDNRKVKMRNSPTKRSVQRRKDKRLERARSVFLEEQEKLRRLLLEATRSSTHKPPAPRGRSHSFDATGSTNDNNDIDAVKDEAGGATRHRQEGSKVEGRRLKAGRPSSLHIRSQPTTPAARRQARDDTRGKQTSSSSLARSSSHRGGRPLSSTLDSDNLTSPRRSQMQGAGEVGAFRGSPARAAGDLGGARDEEDEVVVEEDDEEDEDPLSKPPDTSSVRVPAWVTLLIMTAYILGGAVMFTMWEDDWDFLEGCYFCFITLSTIGFGDFVPAPAWTRGRRRRSGPCAACTCSSGWPCSPCASTSCRKRTVPRVDGHELYTVSLHQRVDELSDNEDDEMWNWPEMICCYASALRTNDQHGAKRTEMDSGGNQSGRQGKHFSGTQD</sequence>
<feature type="domain" description="Potassium channel" evidence="11">
    <location>
        <begin position="352"/>
        <end position="409"/>
    </location>
</feature>
<accession>A0A2T7PCZ1</accession>
<evidence type="ECO:0000256" key="6">
    <source>
        <dbReference type="ARBA" id="ARBA00023136"/>
    </source>
</evidence>
<feature type="region of interest" description="Disordered" evidence="9">
    <location>
        <begin position="1050"/>
        <end position="1076"/>
    </location>
</feature>
<proteinExistence type="inferred from homology"/>
<evidence type="ECO:0000256" key="2">
    <source>
        <dbReference type="ARBA" id="ARBA00022448"/>
    </source>
</evidence>
<feature type="compositionally biased region" description="Basic and acidic residues" evidence="9">
    <location>
        <begin position="304"/>
        <end position="317"/>
    </location>
</feature>
<feature type="compositionally biased region" description="Basic and acidic residues" evidence="9">
    <location>
        <begin position="194"/>
        <end position="216"/>
    </location>
</feature>
<evidence type="ECO:0000256" key="9">
    <source>
        <dbReference type="SAM" id="MobiDB-lite"/>
    </source>
</evidence>
<evidence type="ECO:0000256" key="7">
    <source>
        <dbReference type="ARBA" id="ARBA00023303"/>
    </source>
</evidence>